<evidence type="ECO:0000256" key="1">
    <source>
        <dbReference type="SAM" id="Phobius"/>
    </source>
</evidence>
<protein>
    <submittedName>
        <fullName evidence="2">Uncharacterized protein</fullName>
    </submittedName>
</protein>
<dbReference type="OrthoDB" id="282430at2157"/>
<proteinExistence type="predicted"/>
<dbReference type="AlphaFoldDB" id="B8GE22"/>
<dbReference type="KEGG" id="mpl:Mpal_2230"/>
<keyword evidence="1" id="KW-0472">Membrane</keyword>
<dbReference type="EMBL" id="CP001338">
    <property type="protein sequence ID" value="ACL17523.1"/>
    <property type="molecule type" value="Genomic_DNA"/>
</dbReference>
<sequence>MEANEIYLNRKRINSLEVPRDPLQIGVGRPLTFRLINYGAPVHLSFSAMDAGQFTEFTHQNIFVRDEMIFDLPIREDAYPGTFSINVVTGYGTVRDTIEVQVIRPKVVKEVAERQRTQYPVYVAPETSTPPVVQIFAILGLFMYLFWWYVRVDLLNFTAFALIFAGILVQWYSHRQG</sequence>
<dbReference type="RefSeq" id="WP_012618842.1">
    <property type="nucleotide sequence ID" value="NC_011832.1"/>
</dbReference>
<dbReference type="Proteomes" id="UP000002457">
    <property type="component" value="Chromosome"/>
</dbReference>
<accession>B8GE22</accession>
<dbReference type="STRING" id="521011.Mpal_2230"/>
<dbReference type="HOGENOM" id="CLU_1536682_0_0_2"/>
<dbReference type="Pfam" id="PF24368">
    <property type="entry name" value="DUF7524"/>
    <property type="match status" value="1"/>
</dbReference>
<feature type="transmembrane region" description="Helical" evidence="1">
    <location>
        <begin position="155"/>
        <end position="173"/>
    </location>
</feature>
<reference evidence="2 3" key="1">
    <citation type="journal article" date="2015" name="Genome Announc.">
        <title>Complete Genome Sequence of Methanosphaerula palustris E1-9CT, a Hydrogenotrophic Methanogen Isolated from a Minerotrophic Fen Peatland.</title>
        <authorList>
            <person name="Cadillo-Quiroz H."/>
            <person name="Browne P."/>
            <person name="Kyrpides N."/>
            <person name="Woyke T."/>
            <person name="Goodwin L."/>
            <person name="Detter C."/>
            <person name="Yavitt J.B."/>
            <person name="Zinder S.H."/>
        </authorList>
    </citation>
    <scope>NUCLEOTIDE SEQUENCE [LARGE SCALE GENOMIC DNA]</scope>
    <source>
        <strain evidence="3">ATCC BAA-1556 / DSM 19958 / E1-9c</strain>
    </source>
</reference>
<dbReference type="InterPro" id="IPR055946">
    <property type="entry name" value="DUF7524"/>
</dbReference>
<dbReference type="GeneID" id="25394209"/>
<feature type="transmembrane region" description="Helical" evidence="1">
    <location>
        <begin position="132"/>
        <end position="149"/>
    </location>
</feature>
<dbReference type="eggNOG" id="arCOG03366">
    <property type="taxonomic scope" value="Archaea"/>
</dbReference>
<name>B8GE22_METPE</name>
<evidence type="ECO:0000313" key="3">
    <source>
        <dbReference type="Proteomes" id="UP000002457"/>
    </source>
</evidence>
<gene>
    <name evidence="2" type="ordered locus">Mpal_2230</name>
</gene>
<keyword evidence="1" id="KW-0812">Transmembrane</keyword>
<organism evidence="2 3">
    <name type="scientific">Methanosphaerula palustris (strain ATCC BAA-1556 / DSM 19958 / E1-9c)</name>
    <dbReference type="NCBI Taxonomy" id="521011"/>
    <lineage>
        <taxon>Archaea</taxon>
        <taxon>Methanobacteriati</taxon>
        <taxon>Methanobacteriota</taxon>
        <taxon>Stenosarchaea group</taxon>
        <taxon>Methanomicrobia</taxon>
        <taxon>Methanomicrobiales</taxon>
        <taxon>Methanoregulaceae</taxon>
        <taxon>Methanosphaerula</taxon>
    </lineage>
</organism>
<keyword evidence="3" id="KW-1185">Reference proteome</keyword>
<keyword evidence="1" id="KW-1133">Transmembrane helix</keyword>
<evidence type="ECO:0000313" key="2">
    <source>
        <dbReference type="EMBL" id="ACL17523.1"/>
    </source>
</evidence>